<proteinExistence type="predicted"/>
<reference evidence="2" key="1">
    <citation type="submission" date="2016-11" db="UniProtKB">
        <authorList>
            <consortium name="WormBaseParasite"/>
        </authorList>
    </citation>
    <scope>IDENTIFICATION</scope>
    <source>
        <strain evidence="2">pt0022</strain>
    </source>
</reference>
<feature type="compositionally biased region" description="Basic and acidic residues" evidence="1">
    <location>
        <begin position="86"/>
        <end position="100"/>
    </location>
</feature>
<dbReference type="STRING" id="6293.A0A1I8EWP8"/>
<evidence type="ECO:0000256" key="1">
    <source>
        <dbReference type="SAM" id="MobiDB-lite"/>
    </source>
</evidence>
<feature type="compositionally biased region" description="Basic and acidic residues" evidence="1">
    <location>
        <begin position="45"/>
        <end position="58"/>
    </location>
</feature>
<organism evidence="2">
    <name type="scientific">Wuchereria bancrofti</name>
    <dbReference type="NCBI Taxonomy" id="6293"/>
    <lineage>
        <taxon>Eukaryota</taxon>
        <taxon>Metazoa</taxon>
        <taxon>Ecdysozoa</taxon>
        <taxon>Nematoda</taxon>
        <taxon>Chromadorea</taxon>
        <taxon>Rhabditida</taxon>
        <taxon>Spirurina</taxon>
        <taxon>Spiruromorpha</taxon>
        <taxon>Filarioidea</taxon>
        <taxon>Onchocercidae</taxon>
        <taxon>Wuchereria</taxon>
    </lineage>
</organism>
<dbReference type="WBParaSite" id="maker-PairedContig_5795-snap-gene-0.4-mRNA-1">
    <property type="protein sequence ID" value="maker-PairedContig_5795-snap-gene-0.4-mRNA-1"/>
    <property type="gene ID" value="maker-PairedContig_5795-snap-gene-0.4"/>
</dbReference>
<accession>A0A1I8EWP8</accession>
<evidence type="ECO:0000313" key="2">
    <source>
        <dbReference type="WBParaSite" id="maker-PairedContig_5795-snap-gene-0.4-mRNA-1"/>
    </source>
</evidence>
<dbReference type="AlphaFoldDB" id="A0A1I8EWP8"/>
<feature type="region of interest" description="Disordered" evidence="1">
    <location>
        <begin position="1"/>
        <end position="105"/>
    </location>
</feature>
<protein>
    <submittedName>
        <fullName evidence="2">Uncharacterized protein</fullName>
    </submittedName>
</protein>
<sequence>MRWCFSGGRISPPPPPQRKFINPSILSLNATPGSSSSSNEITSSDDDHKWLKRTEKSDAFTTKASNRPSLASKPKFDNRNISTSLNDERDNLQKSNRMDSNDNCLDNVTRKLQKIGL</sequence>
<feature type="compositionally biased region" description="Polar residues" evidence="1">
    <location>
        <begin position="24"/>
        <end position="33"/>
    </location>
</feature>
<name>A0A1I8EWP8_WUCBA</name>
<feature type="compositionally biased region" description="Polar residues" evidence="1">
    <location>
        <begin position="59"/>
        <end position="69"/>
    </location>
</feature>